<dbReference type="InterPro" id="IPR018114">
    <property type="entry name" value="TRYPSIN_HIS"/>
</dbReference>
<feature type="compositionally biased region" description="Polar residues" evidence="4">
    <location>
        <begin position="177"/>
        <end position="192"/>
    </location>
</feature>
<feature type="chain" id="PRO_5043898314" description="Peptidase S1 domain-containing protein" evidence="5">
    <location>
        <begin position="20"/>
        <end position="611"/>
    </location>
</feature>
<evidence type="ECO:0000256" key="4">
    <source>
        <dbReference type="SAM" id="MobiDB-lite"/>
    </source>
</evidence>
<feature type="signal peptide" evidence="5">
    <location>
        <begin position="1"/>
        <end position="19"/>
    </location>
</feature>
<dbReference type="GO" id="GO:0004252">
    <property type="term" value="F:serine-type endopeptidase activity"/>
    <property type="evidence" value="ECO:0007669"/>
    <property type="project" value="InterPro"/>
</dbReference>
<dbReference type="PANTHER" id="PTHR24258:SF129">
    <property type="entry name" value="LP15124P-RELATED"/>
    <property type="match status" value="1"/>
</dbReference>
<protein>
    <recommendedName>
        <fullName evidence="6">Peptidase S1 domain-containing protein</fullName>
    </recommendedName>
</protein>
<evidence type="ECO:0000313" key="8">
    <source>
        <dbReference type="Proteomes" id="UP001497623"/>
    </source>
</evidence>
<keyword evidence="8" id="KW-1185">Reference proteome</keyword>
<dbReference type="SMART" id="SM00020">
    <property type="entry name" value="Tryp_SPc"/>
    <property type="match status" value="1"/>
</dbReference>
<sequence length="611" mass="65911">MNALVLGVVLAVITSWGSGAPQTQNAPVQKFDCAQDCDQQGKVDGIENFEDLQSRTSSLQQVNSSSQEAGDLVSNIASLFEGFQQAQAISQQANATTDQPNKVAEVTSSTRIPVTGIVSPTTVASTTIEVTTPSSGFVDGAFWWQTSSTQQPGSSTSSVTLSSTTTSTTTTAFTTSLPVQTTEASPGTNSSISTTTDVQTLVTTPSTLTSTEDNSDSLLDVISGGSFDEFITGTDERPSNIEANSPPQQDSTFDNQGFSDESADCTCVPYHQCRDQLDSIPNSGLYNISGGDPRCERRKLLDVCCFNPQASSKPSFSSSSISGSSSSTFAGNSPSQLRCGQRNINGVDVHINNLQNEVQFGEFPWMVAVLRRETIVTTDVQLYQCGGSLIQPDVVLTAAHCIFGKDHTRWQIRAGEWDVRNKYEIYGHQDRDIKKVVIHPNYNPRNLHNDHAILILEKPLTLQPHLYTICLPRPDYVFPDNTTCYASGWGKTSAGKDGVFQIVQRKVELPLVHNERCQGYLRTTRLGPHFRLAKEFICAGGIPGRDTCKGDGGAPLVCELPEQPGVYVQAGTVAWGIGCGEDGVPGVYADVTKAVEWIDQVISSYDQAGRI</sequence>
<name>A0AAV2PUZ9_MEGNR</name>
<dbReference type="Pfam" id="PF00089">
    <property type="entry name" value="Trypsin"/>
    <property type="match status" value="1"/>
</dbReference>
<evidence type="ECO:0000313" key="7">
    <source>
        <dbReference type="EMBL" id="CAL4063743.1"/>
    </source>
</evidence>
<dbReference type="InterPro" id="IPR001314">
    <property type="entry name" value="Peptidase_S1A"/>
</dbReference>
<dbReference type="SUPFAM" id="SSF50494">
    <property type="entry name" value="Trypsin-like serine proteases"/>
    <property type="match status" value="1"/>
</dbReference>
<dbReference type="CDD" id="cd00190">
    <property type="entry name" value="Tryp_SPc"/>
    <property type="match status" value="1"/>
</dbReference>
<evidence type="ECO:0000256" key="2">
    <source>
        <dbReference type="ARBA" id="ARBA00022525"/>
    </source>
</evidence>
<feature type="compositionally biased region" description="Polar residues" evidence="4">
    <location>
        <begin position="241"/>
        <end position="256"/>
    </location>
</feature>
<reference evidence="7 8" key="1">
    <citation type="submission" date="2024-05" db="EMBL/GenBank/DDBJ databases">
        <authorList>
            <person name="Wallberg A."/>
        </authorList>
    </citation>
    <scope>NUCLEOTIDE SEQUENCE [LARGE SCALE GENOMIC DNA]</scope>
</reference>
<dbReference type="GO" id="GO:0005576">
    <property type="term" value="C:extracellular region"/>
    <property type="evidence" value="ECO:0007669"/>
    <property type="project" value="UniProtKB-SubCell"/>
</dbReference>
<comment type="caution">
    <text evidence="7">The sequence shown here is derived from an EMBL/GenBank/DDBJ whole genome shotgun (WGS) entry which is preliminary data.</text>
</comment>
<keyword evidence="2" id="KW-0964">Secreted</keyword>
<accession>A0AAV2PUZ9</accession>
<dbReference type="PROSITE" id="PS00134">
    <property type="entry name" value="TRYPSIN_HIS"/>
    <property type="match status" value="1"/>
</dbReference>
<evidence type="ECO:0000256" key="5">
    <source>
        <dbReference type="SAM" id="SignalP"/>
    </source>
</evidence>
<feature type="non-terminal residue" evidence="7">
    <location>
        <position position="611"/>
    </location>
</feature>
<keyword evidence="3" id="KW-1015">Disulfide bond</keyword>
<dbReference type="PRINTS" id="PR00722">
    <property type="entry name" value="CHYMOTRYPSIN"/>
</dbReference>
<dbReference type="AlphaFoldDB" id="A0AAV2PUZ9"/>
<dbReference type="Gene3D" id="2.40.10.10">
    <property type="entry name" value="Trypsin-like serine proteases"/>
    <property type="match status" value="2"/>
</dbReference>
<feature type="region of interest" description="Disordered" evidence="4">
    <location>
        <begin position="232"/>
        <end position="256"/>
    </location>
</feature>
<keyword evidence="5" id="KW-0732">Signal</keyword>
<evidence type="ECO:0000256" key="1">
    <source>
        <dbReference type="ARBA" id="ARBA00004613"/>
    </source>
</evidence>
<dbReference type="InterPro" id="IPR009003">
    <property type="entry name" value="Peptidase_S1_PA"/>
</dbReference>
<comment type="subcellular location">
    <subcellularLocation>
        <location evidence="1">Secreted</location>
    </subcellularLocation>
</comment>
<dbReference type="PROSITE" id="PS50240">
    <property type="entry name" value="TRYPSIN_DOM"/>
    <property type="match status" value="1"/>
</dbReference>
<feature type="region of interest" description="Disordered" evidence="4">
    <location>
        <begin position="148"/>
        <end position="199"/>
    </location>
</feature>
<feature type="compositionally biased region" description="Low complexity" evidence="4">
    <location>
        <begin position="148"/>
        <end position="176"/>
    </location>
</feature>
<dbReference type="InterPro" id="IPR001254">
    <property type="entry name" value="Trypsin_dom"/>
</dbReference>
<feature type="domain" description="Peptidase S1" evidence="6">
    <location>
        <begin position="343"/>
        <end position="603"/>
    </location>
</feature>
<dbReference type="InterPro" id="IPR043504">
    <property type="entry name" value="Peptidase_S1_PA_chymotrypsin"/>
</dbReference>
<evidence type="ECO:0000256" key="3">
    <source>
        <dbReference type="ARBA" id="ARBA00023157"/>
    </source>
</evidence>
<organism evidence="7 8">
    <name type="scientific">Meganyctiphanes norvegica</name>
    <name type="common">Northern krill</name>
    <name type="synonym">Thysanopoda norvegica</name>
    <dbReference type="NCBI Taxonomy" id="48144"/>
    <lineage>
        <taxon>Eukaryota</taxon>
        <taxon>Metazoa</taxon>
        <taxon>Ecdysozoa</taxon>
        <taxon>Arthropoda</taxon>
        <taxon>Crustacea</taxon>
        <taxon>Multicrustacea</taxon>
        <taxon>Malacostraca</taxon>
        <taxon>Eumalacostraca</taxon>
        <taxon>Eucarida</taxon>
        <taxon>Euphausiacea</taxon>
        <taxon>Euphausiidae</taxon>
        <taxon>Meganyctiphanes</taxon>
    </lineage>
</organism>
<dbReference type="PANTHER" id="PTHR24258">
    <property type="entry name" value="SERINE PROTEASE-RELATED"/>
    <property type="match status" value="1"/>
</dbReference>
<dbReference type="GO" id="GO:0006508">
    <property type="term" value="P:proteolysis"/>
    <property type="evidence" value="ECO:0007669"/>
    <property type="project" value="InterPro"/>
</dbReference>
<gene>
    <name evidence="7" type="ORF">MNOR_LOCUS3598</name>
</gene>
<dbReference type="FunFam" id="2.40.10.10:FF:000038">
    <property type="entry name" value="Serine protease"/>
    <property type="match status" value="1"/>
</dbReference>
<dbReference type="EMBL" id="CAXKWB010001244">
    <property type="protein sequence ID" value="CAL4063743.1"/>
    <property type="molecule type" value="Genomic_DNA"/>
</dbReference>
<evidence type="ECO:0000259" key="6">
    <source>
        <dbReference type="PROSITE" id="PS50240"/>
    </source>
</evidence>
<dbReference type="Proteomes" id="UP001497623">
    <property type="component" value="Unassembled WGS sequence"/>
</dbReference>
<feature type="region of interest" description="Disordered" evidence="4">
    <location>
        <begin position="310"/>
        <end position="334"/>
    </location>
</feature>
<proteinExistence type="predicted"/>